<dbReference type="Gene3D" id="3.40.1440.10">
    <property type="entry name" value="GIY-YIG endonuclease"/>
    <property type="match status" value="1"/>
</dbReference>
<evidence type="ECO:0000313" key="12">
    <source>
        <dbReference type="Proteomes" id="UP001320209"/>
    </source>
</evidence>
<keyword evidence="1 7" id="KW-0963">Cytoplasm</keyword>
<dbReference type="InterPro" id="IPR041663">
    <property type="entry name" value="DisA/LigA_HHH"/>
</dbReference>
<comment type="subunit">
    <text evidence="7">Interacts with UvrB in an incision complex.</text>
</comment>
<dbReference type="Pfam" id="PF12826">
    <property type="entry name" value="HHH_2"/>
    <property type="match status" value="1"/>
</dbReference>
<keyword evidence="5 7" id="KW-0234">DNA repair</keyword>
<dbReference type="InterPro" id="IPR010994">
    <property type="entry name" value="RuvA_2-like"/>
</dbReference>
<evidence type="ECO:0000256" key="7">
    <source>
        <dbReference type="HAMAP-Rule" id="MF_00203"/>
    </source>
</evidence>
<dbReference type="NCBIfam" id="TIGR00194">
    <property type="entry name" value="uvrC"/>
    <property type="match status" value="1"/>
</dbReference>
<dbReference type="InterPro" id="IPR003583">
    <property type="entry name" value="Hlx-hairpin-Hlx_DNA-bd_motif"/>
</dbReference>
<dbReference type="InterPro" id="IPR000305">
    <property type="entry name" value="GIY-YIG_endonuc"/>
</dbReference>
<dbReference type="CDD" id="cd10434">
    <property type="entry name" value="GIY-YIG_UvrC_Cho"/>
    <property type="match status" value="1"/>
</dbReference>
<keyword evidence="2 7" id="KW-0227">DNA damage</keyword>
<organism evidence="11 12">
    <name type="scientific">Candidatus Hydrogenosomobacter endosymbioticus</name>
    <dbReference type="NCBI Taxonomy" id="2558174"/>
    <lineage>
        <taxon>Bacteria</taxon>
        <taxon>Pseudomonadati</taxon>
        <taxon>Pseudomonadota</taxon>
        <taxon>Alphaproteobacteria</taxon>
        <taxon>Holosporales</taxon>
        <taxon>Holosporaceae</taxon>
        <taxon>Candidatus Hydrogenosomobacter</taxon>
    </lineage>
</organism>
<dbReference type="SUPFAM" id="SSF47781">
    <property type="entry name" value="RuvA domain 2-like"/>
    <property type="match status" value="1"/>
</dbReference>
<evidence type="ECO:0000259" key="8">
    <source>
        <dbReference type="PROSITE" id="PS50151"/>
    </source>
</evidence>
<dbReference type="InterPro" id="IPR001943">
    <property type="entry name" value="UVR_dom"/>
</dbReference>
<evidence type="ECO:0000256" key="5">
    <source>
        <dbReference type="ARBA" id="ARBA00023204"/>
    </source>
</evidence>
<keyword evidence="12" id="KW-1185">Reference proteome</keyword>
<evidence type="ECO:0000313" key="11">
    <source>
        <dbReference type="EMBL" id="BDB96306.1"/>
    </source>
</evidence>
<dbReference type="PANTHER" id="PTHR30562">
    <property type="entry name" value="UVRC/OXIDOREDUCTASE"/>
    <property type="match status" value="1"/>
</dbReference>
<dbReference type="Proteomes" id="UP001320209">
    <property type="component" value="Chromosome"/>
</dbReference>
<name>A0ABN6L316_9PROT</name>
<evidence type="ECO:0000256" key="3">
    <source>
        <dbReference type="ARBA" id="ARBA00022769"/>
    </source>
</evidence>
<dbReference type="InterPro" id="IPR050066">
    <property type="entry name" value="UvrABC_protein_C"/>
</dbReference>
<evidence type="ECO:0000256" key="4">
    <source>
        <dbReference type="ARBA" id="ARBA00022881"/>
    </source>
</evidence>
<dbReference type="HAMAP" id="MF_00203">
    <property type="entry name" value="UvrC"/>
    <property type="match status" value="1"/>
</dbReference>
<dbReference type="PROSITE" id="PS50165">
    <property type="entry name" value="UVRC"/>
    <property type="match status" value="1"/>
</dbReference>
<evidence type="ECO:0000256" key="1">
    <source>
        <dbReference type="ARBA" id="ARBA00022490"/>
    </source>
</evidence>
<dbReference type="InterPro" id="IPR035901">
    <property type="entry name" value="GIY-YIG_endonuc_sf"/>
</dbReference>
<comment type="function">
    <text evidence="7">The UvrABC repair system catalyzes the recognition and processing of DNA lesions. UvrC both incises the 5' and 3' sides of the lesion. The N-terminal half is responsible for the 3' incision and the C-terminal half is responsible for the 5' incision.</text>
</comment>
<proteinExistence type="inferred from homology"/>
<comment type="subcellular location">
    <subcellularLocation>
        <location evidence="7">Cytoplasm</location>
    </subcellularLocation>
</comment>
<dbReference type="InterPro" id="IPR004791">
    <property type="entry name" value="UvrC"/>
</dbReference>
<evidence type="ECO:0000256" key="6">
    <source>
        <dbReference type="ARBA" id="ARBA00023236"/>
    </source>
</evidence>
<evidence type="ECO:0000259" key="10">
    <source>
        <dbReference type="PROSITE" id="PS50165"/>
    </source>
</evidence>
<keyword evidence="6 7" id="KW-0742">SOS response</keyword>
<dbReference type="Gene3D" id="3.30.420.340">
    <property type="entry name" value="UvrC, RNAse H endonuclease domain"/>
    <property type="match status" value="1"/>
</dbReference>
<sequence length="621" mass="70596">MCVSVIIEEKWKKAILFAIQHTPDGPGVYKMLDVAGVVMYVGKAKRLHPRLLSYTRIDSLSNRIRRMVVRIASVETIATYTETEALLLEANVIKKSQPQYNILLKDGKSPFYITIDSSDFPRLEKQRKPFRNTCKSFGPFLEYVDEMLSSLYQIFCIRSCSDSVFKSRSRPCLQYYIKRCSAPCVKKISRDEYTASVKSAIEFLSGKNEDIKKQLIKKMDEQSNNQNYEEAAKTRDKIKAVTALLKKQFIHAKSINNADVLAAQEELGVVCVVVVRFRSGANYGSEAFFFNAQDISENIRADQEFGNSEIIKHILHAFIVQFYDKISPPELILLSHVPHELPLIKNALEKRFSRQPVLHVPRKGEKKEIVQQALVNAGIALGKKISDSRRVADAIGEIKSFLKLDREIKRIEAFDNSHLFGTDALGAMIVGGPDGFYRKSYRKFSMTNFMGDDYCMMKTLLKRRLEDQTIKNLPDVIIIDGGKGHLNAAIEAVADTEAKNIRIISIAKGENRNAGNEVLYTDSGDEIRFKNSDPVLQYIQILRDEAHRFAITSHRNKRKKRMIKSILGEIRGVGETRKNALLKNFGSIDKIKDASIIELESVPGISRSMAKEIFEFFRQNR</sequence>
<dbReference type="Pfam" id="PF22920">
    <property type="entry name" value="UvrC_RNaseH"/>
    <property type="match status" value="1"/>
</dbReference>
<dbReference type="SUPFAM" id="SSF82771">
    <property type="entry name" value="GIY-YIG endonuclease"/>
    <property type="match status" value="1"/>
</dbReference>
<dbReference type="InterPro" id="IPR036876">
    <property type="entry name" value="UVR_dom_sf"/>
</dbReference>
<dbReference type="InterPro" id="IPR001162">
    <property type="entry name" value="UvrC_RNase_H_dom"/>
</dbReference>
<dbReference type="PANTHER" id="PTHR30562:SF1">
    <property type="entry name" value="UVRABC SYSTEM PROTEIN C"/>
    <property type="match status" value="1"/>
</dbReference>
<dbReference type="SMART" id="SM00465">
    <property type="entry name" value="GIYc"/>
    <property type="match status" value="1"/>
</dbReference>
<dbReference type="SMART" id="SM00278">
    <property type="entry name" value="HhH1"/>
    <property type="match status" value="2"/>
</dbReference>
<dbReference type="Gene3D" id="1.10.150.20">
    <property type="entry name" value="5' to 3' exonuclease, C-terminal subdomain"/>
    <property type="match status" value="1"/>
</dbReference>
<gene>
    <name evidence="7 11" type="primary">uvrC</name>
    <name evidence="11" type="ORF">HYD_4390</name>
</gene>
<dbReference type="EMBL" id="AP025225">
    <property type="protein sequence ID" value="BDB96306.1"/>
    <property type="molecule type" value="Genomic_DNA"/>
</dbReference>
<comment type="similarity">
    <text evidence="7">Belongs to the UvrC family.</text>
</comment>
<dbReference type="InterPro" id="IPR047296">
    <property type="entry name" value="GIY-YIG_UvrC_Cho"/>
</dbReference>
<protein>
    <recommendedName>
        <fullName evidence="7">UvrABC system protein C</fullName>
        <shortName evidence="7">Protein UvrC</shortName>
    </recommendedName>
    <alternativeName>
        <fullName evidence="7">Excinuclease ABC subunit C</fullName>
    </alternativeName>
</protein>
<dbReference type="InterPro" id="IPR038476">
    <property type="entry name" value="UvrC_RNase_H_dom_sf"/>
</dbReference>
<keyword evidence="4 7" id="KW-0267">Excision nuclease</keyword>
<feature type="domain" description="GIY-YIG" evidence="9">
    <location>
        <begin position="24"/>
        <end position="102"/>
    </location>
</feature>
<reference evidence="11" key="1">
    <citation type="submission" date="2021-10" db="EMBL/GenBank/DDBJ databases">
        <title>Genome Sequence of The Candidatus Hydrogeosomobacter endosymbioticus, an Intracellular Bacterial Symbiont of the Anaerobic Ciliate GW7.</title>
        <authorList>
            <person name="Shiohama Y."/>
            <person name="Shinzato N."/>
        </authorList>
    </citation>
    <scope>NUCLEOTIDE SEQUENCE [LARGE SCALE GENOMIC DNA]</scope>
    <source>
        <strain evidence="11">200920</strain>
    </source>
</reference>
<dbReference type="SUPFAM" id="SSF46600">
    <property type="entry name" value="C-terminal UvrC-binding domain of UvrB"/>
    <property type="match status" value="1"/>
</dbReference>
<feature type="domain" description="UVR" evidence="8">
    <location>
        <begin position="209"/>
        <end position="244"/>
    </location>
</feature>
<dbReference type="Pfam" id="PF02151">
    <property type="entry name" value="UVR"/>
    <property type="match status" value="1"/>
</dbReference>
<evidence type="ECO:0000256" key="2">
    <source>
        <dbReference type="ARBA" id="ARBA00022763"/>
    </source>
</evidence>
<dbReference type="Pfam" id="PF08459">
    <property type="entry name" value="UvrC_RNaseH_dom"/>
    <property type="match status" value="1"/>
</dbReference>
<evidence type="ECO:0000259" key="9">
    <source>
        <dbReference type="PROSITE" id="PS50164"/>
    </source>
</evidence>
<accession>A0ABN6L316</accession>
<dbReference type="PROSITE" id="PS50151">
    <property type="entry name" value="UVR"/>
    <property type="match status" value="1"/>
</dbReference>
<feature type="domain" description="UvrC family homology region profile" evidence="10">
    <location>
        <begin position="260"/>
        <end position="489"/>
    </location>
</feature>
<dbReference type="PROSITE" id="PS50164">
    <property type="entry name" value="GIY_YIG"/>
    <property type="match status" value="1"/>
</dbReference>
<keyword evidence="3 7" id="KW-0228">DNA excision</keyword>